<accession>A0ABX5H385</accession>
<name>A0ABX5H385_PHOAN</name>
<reference evidence="3 4" key="1">
    <citation type="submission" date="2018-01" db="EMBL/GenBank/DDBJ databases">
        <title>Whole genome sequencing of Histamine producing bacteria.</title>
        <authorList>
            <person name="Butler K."/>
        </authorList>
    </citation>
    <scope>NUCLEOTIDE SEQUENCE [LARGE SCALE GENOMIC DNA]</scope>
    <source>
        <strain evidence="3 4">A6-1</strain>
    </source>
</reference>
<dbReference type="Pfam" id="PF02470">
    <property type="entry name" value="MlaD"/>
    <property type="match status" value="1"/>
</dbReference>
<feature type="domain" description="Mce/MlaD" evidence="2">
    <location>
        <begin position="40"/>
        <end position="118"/>
    </location>
</feature>
<evidence type="ECO:0000313" key="4">
    <source>
        <dbReference type="Proteomes" id="UP000240989"/>
    </source>
</evidence>
<keyword evidence="1" id="KW-0472">Membrane</keyword>
<evidence type="ECO:0000256" key="1">
    <source>
        <dbReference type="SAM" id="Phobius"/>
    </source>
</evidence>
<keyword evidence="1" id="KW-1133">Transmembrane helix</keyword>
<dbReference type="PANTHER" id="PTHR33371:SF4">
    <property type="entry name" value="INTERMEMBRANE PHOSPHOLIPID TRANSPORT SYSTEM BINDING PROTEIN MLAD"/>
    <property type="match status" value="1"/>
</dbReference>
<dbReference type="EMBL" id="PYOU01000008">
    <property type="protein sequence ID" value="PSX10186.1"/>
    <property type="molecule type" value="Genomic_DNA"/>
</dbReference>
<evidence type="ECO:0000259" key="2">
    <source>
        <dbReference type="Pfam" id="PF02470"/>
    </source>
</evidence>
<dbReference type="Proteomes" id="UP000240989">
    <property type="component" value="Unassembled WGS sequence"/>
</dbReference>
<dbReference type="RefSeq" id="WP_045153154.1">
    <property type="nucleotide sequence ID" value="NZ_JZSW01000010.1"/>
</dbReference>
<sequence length="159" mass="17217">MQQNKRLELWVGIFMLAGIAALLVLAFKVANLQSFGSNESYTLKAHFDNIGGLKVRSPVKVGGVTVGEVTAINLDKETYIPMVTLSINKKFGYFPETSSASILTSGLLGEQYLGISPGFVDDDVEMLHNGELIEDTKSALVLEDMIGQVLYSIGGDKKD</sequence>
<proteinExistence type="predicted"/>
<dbReference type="PANTHER" id="PTHR33371">
    <property type="entry name" value="INTERMEMBRANE PHOSPHOLIPID TRANSPORT SYSTEM BINDING PROTEIN MLAD-RELATED"/>
    <property type="match status" value="1"/>
</dbReference>
<gene>
    <name evidence="3" type="primary">mlaD</name>
    <name evidence="3" type="ORF">C0W27_11585</name>
</gene>
<dbReference type="NCBIfam" id="TIGR04430">
    <property type="entry name" value="OM_asym_MlaD"/>
    <property type="match status" value="1"/>
</dbReference>
<keyword evidence="4" id="KW-1185">Reference proteome</keyword>
<dbReference type="InterPro" id="IPR030970">
    <property type="entry name" value="ABC_MlaD"/>
</dbReference>
<dbReference type="InterPro" id="IPR052336">
    <property type="entry name" value="MlaD_Phospholipid_Transporter"/>
</dbReference>
<comment type="caution">
    <text evidence="3">The sequence shown here is derived from an EMBL/GenBank/DDBJ whole genome shotgun (WGS) entry which is preliminary data.</text>
</comment>
<protein>
    <submittedName>
        <fullName evidence="3">Outer membrane lipid asymmetry maintenance protein MlaD</fullName>
    </submittedName>
</protein>
<dbReference type="InterPro" id="IPR003399">
    <property type="entry name" value="Mce/MlaD"/>
</dbReference>
<keyword evidence="1" id="KW-0812">Transmembrane</keyword>
<organism evidence="3 4">
    <name type="scientific">Photobacterium angustum</name>
    <dbReference type="NCBI Taxonomy" id="661"/>
    <lineage>
        <taxon>Bacteria</taxon>
        <taxon>Pseudomonadati</taxon>
        <taxon>Pseudomonadota</taxon>
        <taxon>Gammaproteobacteria</taxon>
        <taxon>Vibrionales</taxon>
        <taxon>Vibrionaceae</taxon>
        <taxon>Photobacterium</taxon>
    </lineage>
</organism>
<evidence type="ECO:0000313" key="3">
    <source>
        <dbReference type="EMBL" id="PSX10186.1"/>
    </source>
</evidence>
<feature type="transmembrane region" description="Helical" evidence="1">
    <location>
        <begin position="7"/>
        <end position="27"/>
    </location>
</feature>